<dbReference type="InterPro" id="IPR018561">
    <property type="entry name" value="AosR"/>
</dbReference>
<comment type="caution">
    <text evidence="1">The sequence shown here is derived from an EMBL/GenBank/DDBJ whole genome shotgun (WGS) entry which is preliminary data.</text>
</comment>
<dbReference type="RefSeq" id="WP_377790054.1">
    <property type="nucleotide sequence ID" value="NZ_JBHLYQ010000105.1"/>
</dbReference>
<name>A0ABV6C477_9ACTN</name>
<proteinExistence type="predicted"/>
<sequence>MWRARHFVPDGTGGFRPQLRRLERAVLADLPDRVLALIEERHPATARLFPAAYPADPEADADYRRATAAELLEARRTCLRALAEGLRQRTISAEELEVWVAAFETLRLVLGTQLDVQEDMTPPAPDDPLAAPFALFQFLSLLQDEAVQALSGLLPEEAEAP</sequence>
<dbReference type="Proteomes" id="UP001589788">
    <property type="component" value="Unassembled WGS sequence"/>
</dbReference>
<evidence type="ECO:0000313" key="2">
    <source>
        <dbReference type="Proteomes" id="UP001589788"/>
    </source>
</evidence>
<dbReference type="Pfam" id="PF09438">
    <property type="entry name" value="DUF2017"/>
    <property type="match status" value="1"/>
</dbReference>
<dbReference type="EMBL" id="JBHLYQ010000105">
    <property type="protein sequence ID" value="MFC0082463.1"/>
    <property type="molecule type" value="Genomic_DNA"/>
</dbReference>
<evidence type="ECO:0000313" key="1">
    <source>
        <dbReference type="EMBL" id="MFC0082463.1"/>
    </source>
</evidence>
<gene>
    <name evidence="1" type="ORF">ACFFRE_10010</name>
</gene>
<accession>A0ABV6C477</accession>
<protein>
    <submittedName>
        <fullName evidence="1">DUF2017 family protein</fullName>
    </submittedName>
</protein>
<reference evidence="1 2" key="1">
    <citation type="submission" date="2024-09" db="EMBL/GenBank/DDBJ databases">
        <authorList>
            <person name="Sun Q."/>
            <person name="Mori K."/>
        </authorList>
    </citation>
    <scope>NUCLEOTIDE SEQUENCE [LARGE SCALE GENOMIC DNA]</scope>
    <source>
        <strain evidence="1 2">JCM 15389</strain>
    </source>
</reference>
<organism evidence="1 2">
    <name type="scientific">Aciditerrimonas ferrireducens</name>
    <dbReference type="NCBI Taxonomy" id="667306"/>
    <lineage>
        <taxon>Bacteria</taxon>
        <taxon>Bacillati</taxon>
        <taxon>Actinomycetota</taxon>
        <taxon>Acidimicrobiia</taxon>
        <taxon>Acidimicrobiales</taxon>
        <taxon>Acidimicrobiaceae</taxon>
        <taxon>Aciditerrimonas</taxon>
    </lineage>
</organism>
<keyword evidence="2" id="KW-1185">Reference proteome</keyword>